<dbReference type="OrthoDB" id="44707at2"/>
<evidence type="ECO:0000313" key="1">
    <source>
        <dbReference type="EMBL" id="SET59138.1"/>
    </source>
</evidence>
<dbReference type="EMBL" id="FOHU01000015">
    <property type="protein sequence ID" value="SET59138.1"/>
    <property type="molecule type" value="Genomic_DNA"/>
</dbReference>
<dbReference type="Pfam" id="PF11848">
    <property type="entry name" value="DUF3368"/>
    <property type="match status" value="1"/>
</dbReference>
<dbReference type="Proteomes" id="UP000199568">
    <property type="component" value="Unassembled WGS sequence"/>
</dbReference>
<protein>
    <submittedName>
        <fullName evidence="1">Predicted nucleic acid-binding protein, contains PIN domain</fullName>
    </submittedName>
</protein>
<reference evidence="1 2" key="1">
    <citation type="submission" date="2016-10" db="EMBL/GenBank/DDBJ databases">
        <authorList>
            <person name="de Groot N.N."/>
        </authorList>
    </citation>
    <scope>NUCLEOTIDE SEQUENCE [LARGE SCALE GENOMIC DNA]</scope>
    <source>
        <strain evidence="1 2">DSM 18979</strain>
    </source>
</reference>
<sequence>MTNKLFFDTDCISSFLWVKEENILFKLYPGRIVLPKQVYNGLSNPSIPHIKRKVNQLCLSGDIFTKEILTNTDAYQIYYELSIAPSKGEGIIGKGEAAAIALAKTHEGIIASNNLKDISKYVGKYQLEHVDTASILVAALDAGYIDETAGNQIWSNMISKRRMLPTSSFTDYLKTIK</sequence>
<keyword evidence="2" id="KW-1185">Reference proteome</keyword>
<dbReference type="RefSeq" id="WP_090445521.1">
    <property type="nucleotide sequence ID" value="NZ_FOHU01000015.1"/>
</dbReference>
<proteinExistence type="predicted"/>
<dbReference type="InterPro" id="IPR021799">
    <property type="entry name" value="PIN-like_prokaryotic"/>
</dbReference>
<organism evidence="1 2">
    <name type="scientific">Natronincola peptidivorans</name>
    <dbReference type="NCBI Taxonomy" id="426128"/>
    <lineage>
        <taxon>Bacteria</taxon>
        <taxon>Bacillati</taxon>
        <taxon>Bacillota</taxon>
        <taxon>Clostridia</taxon>
        <taxon>Peptostreptococcales</taxon>
        <taxon>Natronincolaceae</taxon>
        <taxon>Natronincola</taxon>
    </lineage>
</organism>
<evidence type="ECO:0000313" key="2">
    <source>
        <dbReference type="Proteomes" id="UP000199568"/>
    </source>
</evidence>
<dbReference type="AlphaFoldDB" id="A0A1I0FLH6"/>
<gene>
    <name evidence="1" type="ORF">SAMN05660297_02856</name>
</gene>
<dbReference type="STRING" id="426128.SAMN05660297_02856"/>
<accession>A0A1I0FLH6</accession>
<name>A0A1I0FLH6_9FIRM</name>